<keyword evidence="3" id="KW-1185">Reference proteome</keyword>
<evidence type="ECO:0000256" key="1">
    <source>
        <dbReference type="SAM" id="MobiDB-lite"/>
    </source>
</evidence>
<feature type="compositionally biased region" description="Basic and acidic residues" evidence="1">
    <location>
        <begin position="173"/>
        <end position="184"/>
    </location>
</feature>
<proteinExistence type="predicted"/>
<feature type="compositionally biased region" description="Basic residues" evidence="1">
    <location>
        <begin position="185"/>
        <end position="194"/>
    </location>
</feature>
<dbReference type="Proteomes" id="UP001172155">
    <property type="component" value="Unassembled WGS sequence"/>
</dbReference>
<feature type="compositionally biased region" description="Polar residues" evidence="1">
    <location>
        <begin position="80"/>
        <end position="92"/>
    </location>
</feature>
<sequence length="208" mass="22960">MLGCRVGRRAVTNKGSRCFTSMGSIWSVRAPWWASWTRNSSTPMSRGRWERMKPFLLSSCTTSTPSIRWLSPGNVKTVESKSPPSAQVTTCAPATGRSKLSERKLRQQLKMANSPQSASHTNGKGISFTTPTQSAIQTRLDITPAPRPCIVLEQEEDDIFTTPKRGLSEVDVEDVRTDADESPSKRPRTARAQKSRAVPSRKQVKGGK</sequence>
<feature type="region of interest" description="Disordered" evidence="1">
    <location>
        <begin position="155"/>
        <end position="208"/>
    </location>
</feature>
<feature type="region of interest" description="Disordered" evidence="1">
    <location>
        <begin position="77"/>
        <end position="99"/>
    </location>
</feature>
<dbReference type="AlphaFoldDB" id="A0AA40K4D2"/>
<comment type="caution">
    <text evidence="2">The sequence shown here is derived from an EMBL/GenBank/DDBJ whole genome shotgun (WGS) entry which is preliminary data.</text>
</comment>
<organism evidence="2 3">
    <name type="scientific">Schizothecium vesticola</name>
    <dbReference type="NCBI Taxonomy" id="314040"/>
    <lineage>
        <taxon>Eukaryota</taxon>
        <taxon>Fungi</taxon>
        <taxon>Dikarya</taxon>
        <taxon>Ascomycota</taxon>
        <taxon>Pezizomycotina</taxon>
        <taxon>Sordariomycetes</taxon>
        <taxon>Sordariomycetidae</taxon>
        <taxon>Sordariales</taxon>
        <taxon>Schizotheciaceae</taxon>
        <taxon>Schizothecium</taxon>
    </lineage>
</organism>
<accession>A0AA40K4D2</accession>
<protein>
    <submittedName>
        <fullName evidence="2">Uncharacterized protein</fullName>
    </submittedName>
</protein>
<dbReference type="EMBL" id="JAUKUD010000004">
    <property type="protein sequence ID" value="KAK0745440.1"/>
    <property type="molecule type" value="Genomic_DNA"/>
</dbReference>
<evidence type="ECO:0000313" key="2">
    <source>
        <dbReference type="EMBL" id="KAK0745440.1"/>
    </source>
</evidence>
<name>A0AA40K4D2_9PEZI</name>
<reference evidence="2" key="1">
    <citation type="submission" date="2023-06" db="EMBL/GenBank/DDBJ databases">
        <title>Genome-scale phylogeny and comparative genomics of the fungal order Sordariales.</title>
        <authorList>
            <consortium name="Lawrence Berkeley National Laboratory"/>
            <person name="Hensen N."/>
            <person name="Bonometti L."/>
            <person name="Westerberg I."/>
            <person name="Brannstrom I.O."/>
            <person name="Guillou S."/>
            <person name="Cros-Aarteil S."/>
            <person name="Calhoun S."/>
            <person name="Haridas S."/>
            <person name="Kuo A."/>
            <person name="Mondo S."/>
            <person name="Pangilinan J."/>
            <person name="Riley R."/>
            <person name="LaButti K."/>
            <person name="Andreopoulos B."/>
            <person name="Lipzen A."/>
            <person name="Chen C."/>
            <person name="Yanf M."/>
            <person name="Daum C."/>
            <person name="Ng V."/>
            <person name="Clum A."/>
            <person name="Steindorff A."/>
            <person name="Ohm R."/>
            <person name="Martin F."/>
            <person name="Silar P."/>
            <person name="Natvig D."/>
            <person name="Lalanne C."/>
            <person name="Gautier V."/>
            <person name="Ament-velasquez S.L."/>
            <person name="Kruys A."/>
            <person name="Hutchinson M.I."/>
            <person name="Powell A.J."/>
            <person name="Barry K."/>
            <person name="Miller A.N."/>
            <person name="Grigoriev I.V."/>
            <person name="Debuchy R."/>
            <person name="Gladieux P."/>
            <person name="Thoren M.H."/>
            <person name="Johannesson H."/>
        </authorList>
    </citation>
    <scope>NUCLEOTIDE SEQUENCE</scope>
    <source>
        <strain evidence="2">SMH3187-1</strain>
    </source>
</reference>
<evidence type="ECO:0000313" key="3">
    <source>
        <dbReference type="Proteomes" id="UP001172155"/>
    </source>
</evidence>
<gene>
    <name evidence="2" type="ORF">B0T18DRAFT_409449</name>
</gene>